<evidence type="ECO:0000256" key="1">
    <source>
        <dbReference type="ARBA" id="ARBA00009981"/>
    </source>
</evidence>
<gene>
    <name evidence="3" type="ORF">E3O06_06950</name>
</gene>
<name>A0A4R8UYX2_9MICO</name>
<dbReference type="AlphaFoldDB" id="A0A4R8UYX2"/>
<feature type="region of interest" description="Disordered" evidence="2">
    <location>
        <begin position="69"/>
        <end position="105"/>
    </location>
</feature>
<dbReference type="EMBL" id="SOEY01000012">
    <property type="protein sequence ID" value="TFB74324.1"/>
    <property type="molecule type" value="Genomic_DNA"/>
</dbReference>
<organism evidence="3 4">
    <name type="scientific">Cryobacterium glaciale</name>
    <dbReference type="NCBI Taxonomy" id="1259145"/>
    <lineage>
        <taxon>Bacteria</taxon>
        <taxon>Bacillati</taxon>
        <taxon>Actinomycetota</taxon>
        <taxon>Actinomycetes</taxon>
        <taxon>Micrococcales</taxon>
        <taxon>Microbacteriaceae</taxon>
        <taxon>Cryobacterium</taxon>
    </lineage>
</organism>
<dbReference type="Gene3D" id="3.40.1620.10">
    <property type="entry name" value="YefM-like domain"/>
    <property type="match status" value="1"/>
</dbReference>
<evidence type="ECO:0000313" key="4">
    <source>
        <dbReference type="Proteomes" id="UP000298173"/>
    </source>
</evidence>
<dbReference type="Proteomes" id="UP000298173">
    <property type="component" value="Unassembled WGS sequence"/>
</dbReference>
<dbReference type="SUPFAM" id="SSF143120">
    <property type="entry name" value="YefM-like"/>
    <property type="match status" value="1"/>
</dbReference>
<evidence type="ECO:0000256" key="2">
    <source>
        <dbReference type="SAM" id="MobiDB-lite"/>
    </source>
</evidence>
<feature type="region of interest" description="Disordered" evidence="2">
    <location>
        <begin position="1"/>
        <end position="56"/>
    </location>
</feature>
<keyword evidence="4" id="KW-1185">Reference proteome</keyword>
<evidence type="ECO:0000313" key="3">
    <source>
        <dbReference type="EMBL" id="TFB74324.1"/>
    </source>
</evidence>
<sequence length="201" mass="21679">SAVVNPELIDISLPPTDHELTHNQPDAEGTREIGSGHNSSATRHAGLAPVRPSSASRALAQLARLAKAARDELPTARSRPRRASPGAVACPTRPTPKPRERRQPRPLVPDCYVCYTRGMRTIAHRDLRNNSAEVLRAVRDGETLQITNHGEVVAVLSPPPVAALGGIRHRAPLIRGGFSNMPLFTVAVSTESALDELRAER</sequence>
<proteinExistence type="inferred from homology"/>
<reference evidence="3 4" key="1">
    <citation type="submission" date="2019-03" db="EMBL/GenBank/DDBJ databases">
        <title>Genomics of glacier-inhabiting Cryobacterium strains.</title>
        <authorList>
            <person name="Liu Q."/>
            <person name="Xin Y.-H."/>
        </authorList>
    </citation>
    <scope>NUCLEOTIDE SEQUENCE [LARGE SCALE GENOMIC DNA]</scope>
    <source>
        <strain evidence="3 4">HLT2-23</strain>
    </source>
</reference>
<protein>
    <submittedName>
        <fullName evidence="3">Type II toxin-antitoxin system prevent-host-death family antitoxin</fullName>
    </submittedName>
</protein>
<accession>A0A4R8UYX2</accession>
<comment type="similarity">
    <text evidence="1">Belongs to the phD/YefM antitoxin family.</text>
</comment>
<dbReference type="OrthoDB" id="4419580at2"/>
<comment type="caution">
    <text evidence="3">The sequence shown here is derived from an EMBL/GenBank/DDBJ whole genome shotgun (WGS) entry which is preliminary data.</text>
</comment>
<feature type="non-terminal residue" evidence="3">
    <location>
        <position position="1"/>
    </location>
</feature>
<dbReference type="InterPro" id="IPR036165">
    <property type="entry name" value="YefM-like_sf"/>
</dbReference>
<dbReference type="NCBIfam" id="TIGR01552">
    <property type="entry name" value="phd_fam"/>
    <property type="match status" value="1"/>
</dbReference>